<evidence type="ECO:0000313" key="4">
    <source>
        <dbReference type="Proteomes" id="UP000701853"/>
    </source>
</evidence>
<dbReference type="PANTHER" id="PTHR34223">
    <property type="entry name" value="OS11G0201299 PROTEIN"/>
    <property type="match status" value="1"/>
</dbReference>
<comment type="caution">
    <text evidence="3">The sequence shown here is derived from an EMBL/GenBank/DDBJ whole genome shotgun (WGS) entry which is preliminary data.</text>
</comment>
<feature type="region of interest" description="Disordered" evidence="1">
    <location>
        <begin position="1"/>
        <end position="31"/>
    </location>
</feature>
<dbReference type="AlphaFoldDB" id="A0A8J5YUR9"/>
<name>A0A8J5YUR9_9ROSI</name>
<dbReference type="CDD" id="cd22160">
    <property type="entry name" value="F-box_AtFBL13-like"/>
    <property type="match status" value="1"/>
</dbReference>
<proteinExistence type="predicted"/>
<evidence type="ECO:0000259" key="2">
    <source>
        <dbReference type="Pfam" id="PF00646"/>
    </source>
</evidence>
<organism evidence="3 4">
    <name type="scientific">Gossypium anomalum</name>
    <dbReference type="NCBI Taxonomy" id="47600"/>
    <lineage>
        <taxon>Eukaryota</taxon>
        <taxon>Viridiplantae</taxon>
        <taxon>Streptophyta</taxon>
        <taxon>Embryophyta</taxon>
        <taxon>Tracheophyta</taxon>
        <taxon>Spermatophyta</taxon>
        <taxon>Magnoliopsida</taxon>
        <taxon>eudicotyledons</taxon>
        <taxon>Gunneridae</taxon>
        <taxon>Pentapetalae</taxon>
        <taxon>rosids</taxon>
        <taxon>malvids</taxon>
        <taxon>Malvales</taxon>
        <taxon>Malvaceae</taxon>
        <taxon>Malvoideae</taxon>
        <taxon>Gossypium</taxon>
    </lineage>
</organism>
<dbReference type="InterPro" id="IPR036047">
    <property type="entry name" value="F-box-like_dom_sf"/>
</dbReference>
<evidence type="ECO:0000313" key="3">
    <source>
        <dbReference type="EMBL" id="KAG8493229.1"/>
    </source>
</evidence>
<dbReference type="Proteomes" id="UP000701853">
    <property type="component" value="Chromosome 5"/>
</dbReference>
<dbReference type="OrthoDB" id="976179at2759"/>
<dbReference type="InterPro" id="IPR053197">
    <property type="entry name" value="F-box_SCFL_complex_component"/>
</dbReference>
<dbReference type="PANTHER" id="PTHR34223:SF83">
    <property type="entry name" value="F-BOX DOMAIN-CONTAINING PROTEIN"/>
    <property type="match status" value="1"/>
</dbReference>
<dbReference type="Gene3D" id="1.20.1280.50">
    <property type="match status" value="1"/>
</dbReference>
<dbReference type="InterPro" id="IPR001810">
    <property type="entry name" value="F-box_dom"/>
</dbReference>
<dbReference type="Pfam" id="PF00646">
    <property type="entry name" value="F-box"/>
    <property type="match status" value="1"/>
</dbReference>
<protein>
    <recommendedName>
        <fullName evidence="2">F-box domain-containing protein</fullName>
    </recommendedName>
</protein>
<feature type="domain" description="F-box" evidence="2">
    <location>
        <begin position="80"/>
        <end position="115"/>
    </location>
</feature>
<evidence type="ECO:0000256" key="1">
    <source>
        <dbReference type="SAM" id="MobiDB-lite"/>
    </source>
</evidence>
<dbReference type="EMBL" id="JAHUZN010000005">
    <property type="protein sequence ID" value="KAG8493229.1"/>
    <property type="molecule type" value="Genomic_DNA"/>
</dbReference>
<dbReference type="SUPFAM" id="SSF81383">
    <property type="entry name" value="F-box domain"/>
    <property type="match status" value="1"/>
</dbReference>
<keyword evidence="4" id="KW-1185">Reference proteome</keyword>
<feature type="compositionally biased region" description="Basic and acidic residues" evidence="1">
    <location>
        <begin position="10"/>
        <end position="20"/>
    </location>
</feature>
<reference evidence="3 4" key="1">
    <citation type="journal article" date="2021" name="bioRxiv">
        <title>The Gossypium anomalum genome as a resource for cotton improvement and evolutionary analysis of hybrid incompatibility.</title>
        <authorList>
            <person name="Grover C.E."/>
            <person name="Yuan D."/>
            <person name="Arick M.A."/>
            <person name="Miller E.R."/>
            <person name="Hu G."/>
            <person name="Peterson D.G."/>
            <person name="Wendel J.F."/>
            <person name="Udall J.A."/>
        </authorList>
    </citation>
    <scope>NUCLEOTIDE SEQUENCE [LARGE SCALE GENOMIC DNA]</scope>
    <source>
        <strain evidence="3">JFW-Udall</strain>
        <tissue evidence="3">Leaf</tissue>
    </source>
</reference>
<gene>
    <name evidence="3" type="ORF">CXB51_010555</name>
</gene>
<accession>A0A8J5YUR9</accession>
<dbReference type="InterPro" id="IPR053781">
    <property type="entry name" value="F-box_AtFBL13-like"/>
</dbReference>
<sequence>MGKKRRSKKINQEKQRHDSDDSNNPTTTSSSRYLDISSLNDDVLHHIIPSLFHIWKYDGEKSYNHFNIPKSNKMDPNDYISHLPDNILHHIISFLPFESAVRTSFLSTHWKHLWKEALLEPVHDVITMEAATKVIQSFVDDFDTHYRPRNKWGFRFEFSHGRGKFVASISSKGALQLDFSAGKQELPRPFDLFLKPNLASANHLSPPYMWFDWGQLSNMAVSSLVRNLPFLQSLTIAKCNGLLSLQIKEIKGLHKLVVLDCAQLQSLSFEGCCLECFRYRGHLVSFRFQLYCKCISYGGVYIRDCGLHQEDAMLDLRQGPITEWTWDFKPYFSPYYYGLLNFGRNDCECANKYKCFDSIFRTINGFRSLAICRWFSETSICMKLPLSSRDPPFCLRKLKELWWIDCSMERESINALLCFLKLCPNLERLYITIDLKCYDMLSTGKFSTLVIVPGKLNDLKTVKLEGFADEEKEIFMAGRLLPLFGDNNPIIISKSKGKYLKHLVKVAKLEKKGKYQYKFKVVENVDENCTSAILGPKTPNPFDPNPKPLNP</sequence>
<feature type="compositionally biased region" description="Low complexity" evidence="1">
    <location>
        <begin position="22"/>
        <end position="31"/>
    </location>
</feature>